<dbReference type="EMBL" id="JABERL010000081">
    <property type="protein sequence ID" value="NNH79398.1"/>
    <property type="molecule type" value="Genomic_DNA"/>
</dbReference>
<name>A0A7Y2WD36_9GAMM</name>
<comment type="caution">
    <text evidence="2">The sequence shown here is derived from an EMBL/GenBank/DDBJ whole genome shotgun (WGS) entry which is preliminary data.</text>
</comment>
<dbReference type="Pfam" id="PF19700">
    <property type="entry name" value="DUF6198"/>
    <property type="match status" value="1"/>
</dbReference>
<keyword evidence="1" id="KW-1133">Transmembrane helix</keyword>
<evidence type="ECO:0000313" key="3">
    <source>
        <dbReference type="Proteomes" id="UP000569202"/>
    </source>
</evidence>
<keyword evidence="1" id="KW-0812">Transmembrane</keyword>
<reference evidence="2 3" key="1">
    <citation type="submission" date="2020-04" db="EMBL/GenBank/DDBJ databases">
        <title>Acinetobacter Taxon 24.</title>
        <authorList>
            <person name="Nemec A."/>
            <person name="Radolfova-Krizova L."/>
            <person name="Higgins P.G."/>
            <person name="Spanelova P."/>
        </authorList>
    </citation>
    <scope>NUCLEOTIDE SEQUENCE [LARGE SCALE GENOMIC DNA]</scope>
    <source>
        <strain evidence="2 3">ANC 5380</strain>
    </source>
</reference>
<gene>
    <name evidence="2" type="ORF">HLH17_17530</name>
</gene>
<dbReference type="RefSeq" id="WP_171541350.1">
    <property type="nucleotide sequence ID" value="NZ_JABERL010000081.1"/>
</dbReference>
<feature type="transmembrane region" description="Helical" evidence="1">
    <location>
        <begin position="36"/>
        <end position="61"/>
    </location>
</feature>
<evidence type="ECO:0000256" key="1">
    <source>
        <dbReference type="SAM" id="Phobius"/>
    </source>
</evidence>
<sequence>MPTQFQLRVLFLFSGLALLAFSVVLAIRRKYAIQLLLCLLSCLITAFGVCIVVKGNLVFLVGEGLYQAFAIRFSFNFGSCKTYGDIILVLITVVSASLCLHTIIGVLEGIIMTTLCFGSLVKRFYPNSILFTLILQYLQLLKNNNAHQNLLK</sequence>
<dbReference type="Proteomes" id="UP000569202">
    <property type="component" value="Unassembled WGS sequence"/>
</dbReference>
<accession>A0A7Y2WD36</accession>
<evidence type="ECO:0000313" key="2">
    <source>
        <dbReference type="EMBL" id="NNH79398.1"/>
    </source>
</evidence>
<keyword evidence="1" id="KW-0472">Membrane</keyword>
<proteinExistence type="predicted"/>
<protein>
    <submittedName>
        <fullName evidence="2">Uncharacterized protein</fullName>
    </submittedName>
</protein>
<feature type="transmembrane region" description="Helical" evidence="1">
    <location>
        <begin position="124"/>
        <end position="141"/>
    </location>
</feature>
<dbReference type="InterPro" id="IPR038750">
    <property type="entry name" value="YczE/YyaS-like"/>
</dbReference>
<dbReference type="AlphaFoldDB" id="A0A7Y2WD36"/>
<feature type="transmembrane region" description="Helical" evidence="1">
    <location>
        <begin position="82"/>
        <end position="104"/>
    </location>
</feature>
<organism evidence="2 3">
    <name type="scientific">Acinetobacter terrae</name>
    <dbReference type="NCBI Taxonomy" id="2731247"/>
    <lineage>
        <taxon>Bacteria</taxon>
        <taxon>Pseudomonadati</taxon>
        <taxon>Pseudomonadota</taxon>
        <taxon>Gammaproteobacteria</taxon>
        <taxon>Moraxellales</taxon>
        <taxon>Moraxellaceae</taxon>
        <taxon>Acinetobacter</taxon>
        <taxon>Acinetobacter Taxon 24</taxon>
    </lineage>
</organism>